<name>A0A6A4JWJ1_APOLU</name>
<protein>
    <submittedName>
        <fullName evidence="3">Uncharacterized protein</fullName>
    </submittedName>
</protein>
<feature type="compositionally biased region" description="Polar residues" evidence="1">
    <location>
        <begin position="24"/>
        <end position="34"/>
    </location>
</feature>
<accession>A0A6A4JWJ1</accession>
<keyword evidence="2" id="KW-1133">Transmembrane helix</keyword>
<comment type="caution">
    <text evidence="3">The sequence shown here is derived from an EMBL/GenBank/DDBJ whole genome shotgun (WGS) entry which is preliminary data.</text>
</comment>
<organism evidence="3 4">
    <name type="scientific">Apolygus lucorum</name>
    <name type="common">Small green plant bug</name>
    <name type="synonym">Lygocoris lucorum</name>
    <dbReference type="NCBI Taxonomy" id="248454"/>
    <lineage>
        <taxon>Eukaryota</taxon>
        <taxon>Metazoa</taxon>
        <taxon>Ecdysozoa</taxon>
        <taxon>Arthropoda</taxon>
        <taxon>Hexapoda</taxon>
        <taxon>Insecta</taxon>
        <taxon>Pterygota</taxon>
        <taxon>Neoptera</taxon>
        <taxon>Paraneoptera</taxon>
        <taxon>Hemiptera</taxon>
        <taxon>Heteroptera</taxon>
        <taxon>Panheteroptera</taxon>
        <taxon>Cimicomorpha</taxon>
        <taxon>Miridae</taxon>
        <taxon>Mirini</taxon>
        <taxon>Apolygus</taxon>
    </lineage>
</organism>
<evidence type="ECO:0000256" key="1">
    <source>
        <dbReference type="SAM" id="MobiDB-lite"/>
    </source>
</evidence>
<feature type="region of interest" description="Disordered" evidence="1">
    <location>
        <begin position="1"/>
        <end position="49"/>
    </location>
</feature>
<gene>
    <name evidence="3" type="ORF">GE061_010576</name>
</gene>
<feature type="transmembrane region" description="Helical" evidence="2">
    <location>
        <begin position="68"/>
        <end position="94"/>
    </location>
</feature>
<feature type="compositionally biased region" description="Basic and acidic residues" evidence="1">
    <location>
        <begin position="9"/>
        <end position="21"/>
    </location>
</feature>
<evidence type="ECO:0000256" key="2">
    <source>
        <dbReference type="SAM" id="Phobius"/>
    </source>
</evidence>
<keyword evidence="4" id="KW-1185">Reference proteome</keyword>
<sequence length="141" mass="16181">MDNPPEGSQDTKIDEGKKEEGVNESANETDNGSPLKSHGKASPSPLNSMWVQGIRHEKRRLWLEEKKLRYYTIQVFRVMLTIVIHPLIILMTLADATARRDATCPTEEDLLPWKAENLQTNRLYQSCIDFCRVTRTKPKEA</sequence>
<dbReference type="AlphaFoldDB" id="A0A6A4JWJ1"/>
<proteinExistence type="predicted"/>
<dbReference type="Proteomes" id="UP000466442">
    <property type="component" value="Unassembled WGS sequence"/>
</dbReference>
<keyword evidence="2" id="KW-0472">Membrane</keyword>
<evidence type="ECO:0000313" key="3">
    <source>
        <dbReference type="EMBL" id="KAF6212866.1"/>
    </source>
</evidence>
<reference evidence="3" key="1">
    <citation type="journal article" date="2021" name="Mol. Ecol. Resour.">
        <title>Apolygus lucorum genome provides insights into omnivorousness and mesophyll feeding.</title>
        <authorList>
            <person name="Liu Y."/>
            <person name="Liu H."/>
            <person name="Wang H."/>
            <person name="Huang T."/>
            <person name="Liu B."/>
            <person name="Yang B."/>
            <person name="Yin L."/>
            <person name="Li B."/>
            <person name="Zhang Y."/>
            <person name="Zhang S."/>
            <person name="Jiang F."/>
            <person name="Zhang X."/>
            <person name="Ren Y."/>
            <person name="Wang B."/>
            <person name="Wang S."/>
            <person name="Lu Y."/>
            <person name="Wu K."/>
            <person name="Fan W."/>
            <person name="Wang G."/>
        </authorList>
    </citation>
    <scope>NUCLEOTIDE SEQUENCE</scope>
    <source>
        <strain evidence="3">12Hb</strain>
    </source>
</reference>
<keyword evidence="2" id="KW-0812">Transmembrane</keyword>
<evidence type="ECO:0000313" key="4">
    <source>
        <dbReference type="Proteomes" id="UP000466442"/>
    </source>
</evidence>
<dbReference type="EMBL" id="WIXP02000003">
    <property type="protein sequence ID" value="KAF6212866.1"/>
    <property type="molecule type" value="Genomic_DNA"/>
</dbReference>